<evidence type="ECO:0000256" key="7">
    <source>
        <dbReference type="SAM" id="Phobius"/>
    </source>
</evidence>
<evidence type="ECO:0000256" key="6">
    <source>
        <dbReference type="ARBA" id="ARBA00023136"/>
    </source>
</evidence>
<dbReference type="GO" id="GO:0005886">
    <property type="term" value="C:plasma membrane"/>
    <property type="evidence" value="ECO:0007669"/>
    <property type="project" value="UniProtKB-SubCell"/>
</dbReference>
<evidence type="ECO:0000256" key="2">
    <source>
        <dbReference type="ARBA" id="ARBA00022448"/>
    </source>
</evidence>
<dbReference type="AlphaFoldDB" id="A0A140L442"/>
<proteinExistence type="predicted"/>
<dbReference type="Gene3D" id="1.20.1250.20">
    <property type="entry name" value="MFS general substrate transporter like domains"/>
    <property type="match status" value="1"/>
</dbReference>
<keyword evidence="4 7" id="KW-0812">Transmembrane</keyword>
<dbReference type="EMBL" id="LOED01000028">
    <property type="protein sequence ID" value="KXG75317.1"/>
    <property type="molecule type" value="Genomic_DNA"/>
</dbReference>
<sequence length="281" mass="31599">MLLKNRNFMLFWVGQLISKLGDFSLNIALPFYVYHLTGSSVALAVTFISRALPFLLIGPIAGVFVDRWNLRITMLASDLLRAVSLVPICFVNSQDWVWIIWISSFFEASFGRFYDPAKQALIPSLVRKEELVKANGLSSLTESFTQILGPTIGGGIAAWLGFAPVVWIDIISYIVSAACILGIRLPTNNLAPKEQCRTIESIWSDLKEGIEIIVNTHMIRKVFITVTIYMISQGIINALLVIFIQGEFLRYAIDTWIHRSGPRIGDGYFGSCHWVDWITFC</sequence>
<gene>
    <name evidence="8" type="primary">mdtH_2</name>
    <name evidence="8" type="ORF">AN618_19550</name>
</gene>
<comment type="subcellular location">
    <subcellularLocation>
        <location evidence="1">Cell membrane</location>
        <topology evidence="1">Multi-pass membrane protein</topology>
    </subcellularLocation>
</comment>
<reference evidence="8 9" key="1">
    <citation type="submission" date="2015-12" db="EMBL/GenBank/DDBJ databases">
        <title>Draft genome sequnece of Fervidicola ferrireducens strain Y170.</title>
        <authorList>
            <person name="Patel B.K."/>
        </authorList>
    </citation>
    <scope>NUCLEOTIDE SEQUENCE [LARGE SCALE GENOMIC DNA]</scope>
    <source>
        <strain evidence="8 9">Y170</strain>
    </source>
</reference>
<evidence type="ECO:0000256" key="1">
    <source>
        <dbReference type="ARBA" id="ARBA00004651"/>
    </source>
</evidence>
<evidence type="ECO:0000256" key="4">
    <source>
        <dbReference type="ARBA" id="ARBA00022692"/>
    </source>
</evidence>
<dbReference type="PANTHER" id="PTHR43266:SF2">
    <property type="entry name" value="MAJOR FACILITATOR SUPERFAMILY (MFS) PROFILE DOMAIN-CONTAINING PROTEIN"/>
    <property type="match status" value="1"/>
</dbReference>
<dbReference type="Proteomes" id="UP000070427">
    <property type="component" value="Unassembled WGS sequence"/>
</dbReference>
<evidence type="ECO:0000256" key="5">
    <source>
        <dbReference type="ARBA" id="ARBA00022989"/>
    </source>
</evidence>
<accession>A0A140L442</accession>
<dbReference type="SUPFAM" id="SSF103473">
    <property type="entry name" value="MFS general substrate transporter"/>
    <property type="match status" value="1"/>
</dbReference>
<evidence type="ECO:0000313" key="8">
    <source>
        <dbReference type="EMBL" id="KXG75317.1"/>
    </source>
</evidence>
<keyword evidence="2" id="KW-0813">Transport</keyword>
<keyword evidence="6 7" id="KW-0472">Membrane</keyword>
<evidence type="ECO:0000256" key="3">
    <source>
        <dbReference type="ARBA" id="ARBA00022475"/>
    </source>
</evidence>
<keyword evidence="3" id="KW-1003">Cell membrane</keyword>
<dbReference type="CDD" id="cd06173">
    <property type="entry name" value="MFS_MefA_like"/>
    <property type="match status" value="1"/>
</dbReference>
<evidence type="ECO:0000313" key="9">
    <source>
        <dbReference type="Proteomes" id="UP000070427"/>
    </source>
</evidence>
<feature type="transmembrane region" description="Helical" evidence="7">
    <location>
        <begin position="222"/>
        <end position="244"/>
    </location>
</feature>
<feature type="transmembrane region" description="Helical" evidence="7">
    <location>
        <begin position="40"/>
        <end position="65"/>
    </location>
</feature>
<keyword evidence="5 7" id="KW-1133">Transmembrane helix</keyword>
<keyword evidence="9" id="KW-1185">Reference proteome</keyword>
<feature type="transmembrane region" description="Helical" evidence="7">
    <location>
        <begin position="156"/>
        <end position="183"/>
    </location>
</feature>
<dbReference type="InParanoid" id="A0A140L442"/>
<dbReference type="STRING" id="520764.AN618_19550"/>
<dbReference type="InterPro" id="IPR011701">
    <property type="entry name" value="MFS"/>
</dbReference>
<dbReference type="Pfam" id="PF07690">
    <property type="entry name" value="MFS_1"/>
    <property type="match status" value="1"/>
</dbReference>
<organism evidence="8 9">
    <name type="scientific">Fervidicola ferrireducens</name>
    <dbReference type="NCBI Taxonomy" id="520764"/>
    <lineage>
        <taxon>Bacteria</taxon>
        <taxon>Bacillati</taxon>
        <taxon>Bacillota</taxon>
        <taxon>Clostridia</taxon>
        <taxon>Thermosediminibacterales</taxon>
        <taxon>Thermosediminibacteraceae</taxon>
        <taxon>Fervidicola</taxon>
    </lineage>
</organism>
<dbReference type="InterPro" id="IPR036259">
    <property type="entry name" value="MFS_trans_sf"/>
</dbReference>
<dbReference type="GO" id="GO:0022857">
    <property type="term" value="F:transmembrane transporter activity"/>
    <property type="evidence" value="ECO:0007669"/>
    <property type="project" value="InterPro"/>
</dbReference>
<dbReference type="PANTHER" id="PTHR43266">
    <property type="entry name" value="MACROLIDE-EFFLUX PROTEIN"/>
    <property type="match status" value="1"/>
</dbReference>
<name>A0A140L442_9FIRM</name>
<protein>
    <submittedName>
        <fullName evidence="8">Multidrug resistance protein MdtH</fullName>
    </submittedName>
</protein>
<comment type="caution">
    <text evidence="8">The sequence shown here is derived from an EMBL/GenBank/DDBJ whole genome shotgun (WGS) entry which is preliminary data.</text>
</comment>
<dbReference type="FunCoup" id="A0A140L442">
    <property type="interactions" value="111"/>
</dbReference>
<feature type="transmembrane region" description="Helical" evidence="7">
    <location>
        <begin position="85"/>
        <end position="106"/>
    </location>
</feature>